<feature type="region of interest" description="Disordered" evidence="1">
    <location>
        <begin position="1"/>
        <end position="27"/>
    </location>
</feature>
<evidence type="ECO:0000313" key="3">
    <source>
        <dbReference type="Proteomes" id="UP000024635"/>
    </source>
</evidence>
<comment type="caution">
    <text evidence="2">The sequence shown here is derived from an EMBL/GenBank/DDBJ whole genome shotgun (WGS) entry which is preliminary data.</text>
</comment>
<evidence type="ECO:0000313" key="2">
    <source>
        <dbReference type="EMBL" id="EYC25349.1"/>
    </source>
</evidence>
<protein>
    <submittedName>
        <fullName evidence="2">Uncharacterized protein</fullName>
    </submittedName>
</protein>
<dbReference type="EMBL" id="JARK01001348">
    <property type="protein sequence ID" value="EYC25349.1"/>
    <property type="molecule type" value="Genomic_DNA"/>
</dbReference>
<accession>A0A016VCG1</accession>
<proteinExistence type="predicted"/>
<keyword evidence="3" id="KW-1185">Reference proteome</keyword>
<gene>
    <name evidence="2" type="primary">Acey_s0012.g1836</name>
    <name evidence="2" type="ORF">Y032_0012g1836</name>
</gene>
<organism evidence="2 3">
    <name type="scientific">Ancylostoma ceylanicum</name>
    <dbReference type="NCBI Taxonomy" id="53326"/>
    <lineage>
        <taxon>Eukaryota</taxon>
        <taxon>Metazoa</taxon>
        <taxon>Ecdysozoa</taxon>
        <taxon>Nematoda</taxon>
        <taxon>Chromadorea</taxon>
        <taxon>Rhabditida</taxon>
        <taxon>Rhabditina</taxon>
        <taxon>Rhabditomorpha</taxon>
        <taxon>Strongyloidea</taxon>
        <taxon>Ancylostomatidae</taxon>
        <taxon>Ancylostomatinae</taxon>
        <taxon>Ancylostoma</taxon>
    </lineage>
</organism>
<dbReference type="AlphaFoldDB" id="A0A016VCG1"/>
<evidence type="ECO:0000256" key="1">
    <source>
        <dbReference type="SAM" id="MobiDB-lite"/>
    </source>
</evidence>
<reference evidence="3" key="1">
    <citation type="journal article" date="2015" name="Nat. Genet.">
        <title>The genome and transcriptome of the zoonotic hookworm Ancylostoma ceylanicum identify infection-specific gene families.</title>
        <authorList>
            <person name="Schwarz E.M."/>
            <person name="Hu Y."/>
            <person name="Antoshechkin I."/>
            <person name="Miller M.M."/>
            <person name="Sternberg P.W."/>
            <person name="Aroian R.V."/>
        </authorList>
    </citation>
    <scope>NUCLEOTIDE SEQUENCE</scope>
    <source>
        <strain evidence="3">HY135</strain>
    </source>
</reference>
<name>A0A016VCG1_9BILA</name>
<sequence>MQPAGARRATVCCRGSAPPSSEPWRSDGVASVASAFKVNGMILRLASGPAVFDLRVVDCTYGFFSGSYLDILYAILANTAISPEGVFAETTVTTGNMTRLAKWCMLS</sequence>
<dbReference type="Proteomes" id="UP000024635">
    <property type="component" value="Unassembled WGS sequence"/>
</dbReference>